<accession>A0A087EKR5</accession>
<dbReference type="CDD" id="cd01004">
    <property type="entry name" value="PBP2_MidA_like"/>
    <property type="match status" value="1"/>
</dbReference>
<dbReference type="SUPFAM" id="SSF53850">
    <property type="entry name" value="Periplasmic binding protein-like II"/>
    <property type="match status" value="1"/>
</dbReference>
<dbReference type="InterPro" id="IPR001638">
    <property type="entry name" value="Solute-binding_3/MltF_N"/>
</dbReference>
<evidence type="ECO:0000313" key="3">
    <source>
        <dbReference type="Proteomes" id="UP000029080"/>
    </source>
</evidence>
<dbReference type="EMBL" id="JGZU01000002">
    <property type="protein sequence ID" value="KFJ08366.1"/>
    <property type="molecule type" value="Genomic_DNA"/>
</dbReference>
<comment type="caution">
    <text evidence="2">The sequence shown here is derived from an EMBL/GenBank/DDBJ whole genome shotgun (WGS) entry which is preliminary data.</text>
</comment>
<dbReference type="Proteomes" id="UP000029080">
    <property type="component" value="Unassembled WGS sequence"/>
</dbReference>
<evidence type="ECO:0000256" key="1">
    <source>
        <dbReference type="ARBA" id="ARBA00022729"/>
    </source>
</evidence>
<protein>
    <submittedName>
        <fullName evidence="2">ABC transporter solute-binding protein</fullName>
    </submittedName>
</protein>
<proteinExistence type="predicted"/>
<dbReference type="eggNOG" id="COG0834">
    <property type="taxonomic scope" value="Bacteria"/>
</dbReference>
<keyword evidence="3" id="KW-1185">Reference proteome</keyword>
<dbReference type="PANTHER" id="PTHR35936">
    <property type="entry name" value="MEMBRANE-BOUND LYTIC MUREIN TRANSGLYCOSYLASE F"/>
    <property type="match status" value="1"/>
</dbReference>
<organism evidence="2 3">
    <name type="scientific">Bifidobacterium tsurumiense</name>
    <dbReference type="NCBI Taxonomy" id="356829"/>
    <lineage>
        <taxon>Bacteria</taxon>
        <taxon>Bacillati</taxon>
        <taxon>Actinomycetota</taxon>
        <taxon>Actinomycetes</taxon>
        <taxon>Bifidobacteriales</taxon>
        <taxon>Bifidobacteriaceae</taxon>
        <taxon>Bifidobacterium</taxon>
    </lineage>
</organism>
<dbReference type="AlphaFoldDB" id="A0A087EKR5"/>
<gene>
    <name evidence="2" type="ORF">BITS_0882</name>
</gene>
<name>A0A087EKR5_9BIFI</name>
<dbReference type="Gene3D" id="3.40.190.10">
    <property type="entry name" value="Periplasmic binding protein-like II"/>
    <property type="match status" value="2"/>
</dbReference>
<sequence length="330" mass="35371">MLRRRLMRSHNGMQRMDSPPMRTIAPMGRTRTLLAGLCATALLVALTACGTSDQPDVDPDIARSYDVSAIHKDEALAAMLPQSITKDGKLTIGSNLTYAPAEFLATDGRTPVGYEIDLAKALANLFGLELDVQNAPFESIIPAVGTKYDIGLSGFTVNNERIEAVDFVTYAKAGLTFAVRKGNPAHASVNDLCGERISVQVGTVGETEMYKAQDKCSAEGKKAIELLPYGGQNYVTTALVSGRVNMMYGDTPVIGYAVAQTDDQLEIIGEDEGVAPMGMAIAKGDEATVQAMKAALDKLIADGTYTKIMDAWGVQNVMIKEPEINPRTDE</sequence>
<dbReference type="Pfam" id="PF00497">
    <property type="entry name" value="SBP_bac_3"/>
    <property type="match status" value="1"/>
</dbReference>
<reference evidence="2 3" key="1">
    <citation type="submission" date="2014-03" db="EMBL/GenBank/DDBJ databases">
        <title>Genomics of Bifidobacteria.</title>
        <authorList>
            <person name="Ventura M."/>
            <person name="Milani C."/>
            <person name="Lugli G.A."/>
        </authorList>
    </citation>
    <scope>NUCLEOTIDE SEQUENCE [LARGE SCALE GENOMIC DNA]</scope>
    <source>
        <strain evidence="2 3">JCM 13495</strain>
    </source>
</reference>
<evidence type="ECO:0000313" key="2">
    <source>
        <dbReference type="EMBL" id="KFJ08366.1"/>
    </source>
</evidence>
<dbReference type="SMART" id="SM00062">
    <property type="entry name" value="PBPb"/>
    <property type="match status" value="1"/>
</dbReference>
<keyword evidence="1" id="KW-0732">Signal</keyword>
<dbReference type="PANTHER" id="PTHR35936:SF17">
    <property type="entry name" value="ARGININE-BINDING EXTRACELLULAR PROTEIN ARTP"/>
    <property type="match status" value="1"/>
</dbReference>
<dbReference type="STRING" id="356829.BITS_0882"/>